<dbReference type="PANTHER" id="PTHR43359:SF1">
    <property type="entry name" value="FORMATE HYDROGENLYASE SUBUNIT 4-RELATED"/>
    <property type="match status" value="1"/>
</dbReference>
<dbReference type="EMBL" id="FOEC01000001">
    <property type="protein sequence ID" value="SEO44103.1"/>
    <property type="molecule type" value="Genomic_DNA"/>
</dbReference>
<evidence type="ECO:0000313" key="6">
    <source>
        <dbReference type="EMBL" id="SEO44103.1"/>
    </source>
</evidence>
<evidence type="ECO:0000256" key="4">
    <source>
        <dbReference type="ARBA" id="ARBA00023136"/>
    </source>
</evidence>
<dbReference type="InterPro" id="IPR052561">
    <property type="entry name" value="ComplexI_Subunit1"/>
</dbReference>
<feature type="transmembrane region" description="Helical" evidence="5">
    <location>
        <begin position="167"/>
        <end position="188"/>
    </location>
</feature>
<evidence type="ECO:0000256" key="3">
    <source>
        <dbReference type="ARBA" id="ARBA00022989"/>
    </source>
</evidence>
<dbReference type="PANTHER" id="PTHR43359">
    <property type="entry name" value="FORMATE HYDROGENLYASE SUBUNIT 4"/>
    <property type="match status" value="1"/>
</dbReference>
<evidence type="ECO:0000256" key="2">
    <source>
        <dbReference type="ARBA" id="ARBA00022692"/>
    </source>
</evidence>
<proteinExistence type="predicted"/>
<accession>A0A1H8PRD9</accession>
<feature type="transmembrane region" description="Helical" evidence="5">
    <location>
        <begin position="70"/>
        <end position="89"/>
    </location>
</feature>
<feature type="transmembrane region" description="Helical" evidence="5">
    <location>
        <begin position="233"/>
        <end position="255"/>
    </location>
</feature>
<gene>
    <name evidence="6" type="ORF">SAMN02910314_00265</name>
</gene>
<name>A0A1H8PRD9_9ACTN</name>
<comment type="subcellular location">
    <subcellularLocation>
        <location evidence="1">Membrane</location>
        <topology evidence="1">Multi-pass membrane protein</topology>
    </subcellularLocation>
</comment>
<keyword evidence="4 5" id="KW-0472">Membrane</keyword>
<evidence type="ECO:0000256" key="5">
    <source>
        <dbReference type="SAM" id="Phobius"/>
    </source>
</evidence>
<feature type="transmembrane region" description="Helical" evidence="5">
    <location>
        <begin position="95"/>
        <end position="115"/>
    </location>
</feature>
<evidence type="ECO:0000256" key="1">
    <source>
        <dbReference type="ARBA" id="ARBA00004141"/>
    </source>
</evidence>
<feature type="transmembrane region" description="Helical" evidence="5">
    <location>
        <begin position="261"/>
        <end position="282"/>
    </location>
</feature>
<dbReference type="AlphaFoldDB" id="A0A1H8PRD9"/>
<dbReference type="InterPro" id="IPR001694">
    <property type="entry name" value="NADH_UbQ_OxRdtase_su1/FPO"/>
</dbReference>
<reference evidence="7" key="1">
    <citation type="submission" date="2016-10" db="EMBL/GenBank/DDBJ databases">
        <authorList>
            <person name="Varghese N."/>
        </authorList>
    </citation>
    <scope>NUCLEOTIDE SEQUENCE [LARGE SCALE GENOMIC DNA]</scope>
    <source>
        <strain evidence="7">DSM 21843</strain>
    </source>
</reference>
<dbReference type="RefSeq" id="WP_240480597.1">
    <property type="nucleotide sequence ID" value="NZ_CP011402.1"/>
</dbReference>
<evidence type="ECO:0000313" key="7">
    <source>
        <dbReference type="Proteomes" id="UP000182975"/>
    </source>
</evidence>
<dbReference type="GO" id="GO:0005886">
    <property type="term" value="C:plasma membrane"/>
    <property type="evidence" value="ECO:0007669"/>
    <property type="project" value="TreeGrafter"/>
</dbReference>
<keyword evidence="3 5" id="KW-1133">Transmembrane helix</keyword>
<keyword evidence="7" id="KW-1185">Reference proteome</keyword>
<keyword evidence="2 5" id="KW-0812">Transmembrane</keyword>
<organism evidence="6 7">
    <name type="scientific">Denitrobacterium detoxificans</name>
    <dbReference type="NCBI Taxonomy" id="79604"/>
    <lineage>
        <taxon>Bacteria</taxon>
        <taxon>Bacillati</taxon>
        <taxon>Actinomycetota</taxon>
        <taxon>Coriobacteriia</taxon>
        <taxon>Eggerthellales</taxon>
        <taxon>Eggerthellaceae</taxon>
        <taxon>Denitrobacterium</taxon>
    </lineage>
</organism>
<feature type="transmembrane region" description="Helical" evidence="5">
    <location>
        <begin position="294"/>
        <end position="311"/>
    </location>
</feature>
<protein>
    <submittedName>
        <fullName evidence="6">Hydrogenase-4 component C</fullName>
    </submittedName>
</protein>
<feature type="transmembrane region" description="Helical" evidence="5">
    <location>
        <begin position="135"/>
        <end position="155"/>
    </location>
</feature>
<dbReference type="STRING" id="79604.AAY81_00345"/>
<feature type="transmembrane region" description="Helical" evidence="5">
    <location>
        <begin position="6"/>
        <end position="28"/>
    </location>
</feature>
<sequence length="312" mass="33320">MLEPIQIVIALVQGILLVLLAPLVSGIARKFRAKMHTRRGPSVFQDYYDIAKLLKRQDVHSNHSSNISRILPPLYIGTMFVLAMGLPMATRVSPIPALADAILIVYLLALPRFFFGLAGLDSGSAYAGTGSVRELLIGTLVEPSLMLALFVAALACGTTNIAEMGVAVGAGSIASPIAFVVAGVAFAVDCYIEMGKLPYDLAEAEQELQEGPLAEMSGPALAMMHIAMPMKQAIMATLLIAIFLPFGSSVDFSFAGVALGTVVYVLKMLVILLITMVLENVVSRVRWNITGRQTWFVVAVTVCAFAFCVLGI</sequence>
<dbReference type="Proteomes" id="UP000182975">
    <property type="component" value="Unassembled WGS sequence"/>
</dbReference>
<dbReference type="Pfam" id="PF00146">
    <property type="entry name" value="NADHdh"/>
    <property type="match status" value="1"/>
</dbReference>